<dbReference type="RefSeq" id="WP_301199943.1">
    <property type="nucleotide sequence ID" value="NZ_JAPDPI010000025.1"/>
</dbReference>
<dbReference type="EMBL" id="JAPDPI010000025">
    <property type="protein sequence ID" value="MCW3806473.1"/>
    <property type="molecule type" value="Genomic_DNA"/>
</dbReference>
<protein>
    <submittedName>
        <fullName evidence="7">LemA family protein</fullName>
    </submittedName>
</protein>
<comment type="similarity">
    <text evidence="2">Belongs to the LemA family.</text>
</comment>
<dbReference type="Proteomes" id="UP001207408">
    <property type="component" value="Unassembled WGS sequence"/>
</dbReference>
<evidence type="ECO:0000313" key="8">
    <source>
        <dbReference type="Proteomes" id="UP001207408"/>
    </source>
</evidence>
<gene>
    <name evidence="7" type="ORF">OM074_12630</name>
</gene>
<keyword evidence="3 6" id="KW-0812">Transmembrane</keyword>
<evidence type="ECO:0000313" key="7">
    <source>
        <dbReference type="EMBL" id="MCW3806473.1"/>
    </source>
</evidence>
<comment type="subcellular location">
    <subcellularLocation>
        <location evidence="1">Membrane</location>
        <topology evidence="1">Single-pass membrane protein</topology>
    </subcellularLocation>
</comment>
<dbReference type="PANTHER" id="PTHR34478">
    <property type="entry name" value="PROTEIN LEMA"/>
    <property type="match status" value="1"/>
</dbReference>
<dbReference type="Gene3D" id="1.20.1440.20">
    <property type="entry name" value="LemA-like domain"/>
    <property type="match status" value="1"/>
</dbReference>
<reference evidence="7" key="1">
    <citation type="submission" date="2022-10" db="EMBL/GenBank/DDBJ databases">
        <authorList>
            <person name="Yu W.X."/>
        </authorList>
    </citation>
    <scope>NUCLEOTIDE SEQUENCE</scope>
    <source>
        <strain evidence="7">D04</strain>
    </source>
</reference>
<dbReference type="SUPFAM" id="SSF140478">
    <property type="entry name" value="LemA-like"/>
    <property type="match status" value="1"/>
</dbReference>
<accession>A0AAE3MES3</accession>
<dbReference type="InterPro" id="IPR007156">
    <property type="entry name" value="MamQ_LemA"/>
</dbReference>
<evidence type="ECO:0000256" key="1">
    <source>
        <dbReference type="ARBA" id="ARBA00004167"/>
    </source>
</evidence>
<evidence type="ECO:0000256" key="3">
    <source>
        <dbReference type="ARBA" id="ARBA00022692"/>
    </source>
</evidence>
<keyword evidence="5 6" id="KW-0472">Membrane</keyword>
<proteinExistence type="inferred from homology"/>
<organism evidence="7 8">
    <name type="scientific">Plebeiibacterium marinum</name>
    <dbReference type="NCBI Taxonomy" id="2992111"/>
    <lineage>
        <taxon>Bacteria</taxon>
        <taxon>Pseudomonadati</taxon>
        <taxon>Bacteroidota</taxon>
        <taxon>Bacteroidia</taxon>
        <taxon>Marinilabiliales</taxon>
        <taxon>Marinilabiliaceae</taxon>
        <taxon>Plebeiibacterium</taxon>
    </lineage>
</organism>
<evidence type="ECO:0000256" key="5">
    <source>
        <dbReference type="ARBA" id="ARBA00023136"/>
    </source>
</evidence>
<feature type="transmembrane region" description="Helical" evidence="6">
    <location>
        <begin position="6"/>
        <end position="25"/>
    </location>
</feature>
<evidence type="ECO:0000256" key="6">
    <source>
        <dbReference type="SAM" id="Phobius"/>
    </source>
</evidence>
<dbReference type="GO" id="GO:0016020">
    <property type="term" value="C:membrane"/>
    <property type="evidence" value="ECO:0007669"/>
    <property type="project" value="UniProtKB-SubCell"/>
</dbReference>
<keyword evidence="4 6" id="KW-1133">Transmembrane helix</keyword>
<comment type="caution">
    <text evidence="7">The sequence shown here is derived from an EMBL/GenBank/DDBJ whole genome shotgun (WGS) entry which is preliminary data.</text>
</comment>
<sequence length="186" mass="20837">MNSIIIVAAVALLLIILVISMYNSLVRRRNEVDNAFGGMDVQLKKRYDLIPNLVATVKQYAAHEKELLTQVTEMRSKATSGNLTSDEKVALDNKISAGMKGLMVAVESYPDLKANDNFINLQRTLNEVESQISAARRTYNAVITDFNNGIETFPKSILAGMMNLKRKEVFVIPELERQNVEVKSLF</sequence>
<evidence type="ECO:0000256" key="2">
    <source>
        <dbReference type="ARBA" id="ARBA00008854"/>
    </source>
</evidence>
<evidence type="ECO:0000256" key="4">
    <source>
        <dbReference type="ARBA" id="ARBA00022989"/>
    </source>
</evidence>
<dbReference type="PANTHER" id="PTHR34478:SF1">
    <property type="entry name" value="PROTEIN LEMA"/>
    <property type="match status" value="1"/>
</dbReference>
<name>A0AAE3MES3_9BACT</name>
<dbReference type="Pfam" id="PF04011">
    <property type="entry name" value="LemA"/>
    <property type="match status" value="1"/>
</dbReference>
<dbReference type="InterPro" id="IPR023353">
    <property type="entry name" value="LemA-like_dom_sf"/>
</dbReference>
<dbReference type="AlphaFoldDB" id="A0AAE3MES3"/>
<keyword evidence="8" id="KW-1185">Reference proteome</keyword>